<dbReference type="EMBL" id="WKJL01000001">
    <property type="protein sequence ID" value="MRW82845.1"/>
    <property type="molecule type" value="Genomic_DNA"/>
</dbReference>
<comment type="caution">
    <text evidence="1">The sequence shown here is derived from an EMBL/GenBank/DDBJ whole genome shotgun (WGS) entry which is preliminary data.</text>
</comment>
<accession>A0A844CZB2</accession>
<sequence>MNEKILHSSAQAIELFKTLVKAPLQTLLNGEVFSVEEEAQASSPVALILDTSASSDLVVQYHTTTAAFLAASRILYNDKDDCRTFQLSLTLRNTVNGSYELTELNKLERAVSLLMKGIPVIVPRYLCYARVFPKDKPTALFDLLAVETIPLIQHIFSSPHLNLSVLRRQMESKNNEGEVLLDPTLKSLAGIRKSKANTFLFLSKKYLDIHSLPYLYNRENVMRLEIPEGAEPDAVAEVKKAYQAIREHNLDNSVESLQLDSKFNICKIEFAASATLRAKNAVIDTVAKFVSQYEVDGTVHAGSPMSVLTEDVDDELEEDDETSCAGCQGNLTNAEGDVCDVCYGLRKPD</sequence>
<evidence type="ECO:0000313" key="1">
    <source>
        <dbReference type="EMBL" id="MRW82845.1"/>
    </source>
</evidence>
<keyword evidence="2" id="KW-1185">Reference proteome</keyword>
<proteinExistence type="predicted"/>
<dbReference type="Proteomes" id="UP000439986">
    <property type="component" value="Unassembled WGS sequence"/>
</dbReference>
<dbReference type="RefSeq" id="WP_154355884.1">
    <property type="nucleotide sequence ID" value="NZ_WKJL01000001.1"/>
</dbReference>
<dbReference type="AlphaFoldDB" id="A0A844CZB2"/>
<reference evidence="1 2" key="1">
    <citation type="submission" date="2019-11" db="EMBL/GenBank/DDBJ databases">
        <title>Novel species isolated from a subtropical stream in China.</title>
        <authorList>
            <person name="Lu H."/>
        </authorList>
    </citation>
    <scope>NUCLEOTIDE SEQUENCE [LARGE SCALE GENOMIC DNA]</scope>
    <source>
        <strain evidence="1 2">FT26W</strain>
    </source>
</reference>
<protein>
    <submittedName>
        <fullName evidence="1">Uncharacterized protein</fullName>
    </submittedName>
</protein>
<gene>
    <name evidence="1" type="ORF">GJ698_01910</name>
</gene>
<name>A0A844CZB2_9BURK</name>
<evidence type="ECO:0000313" key="2">
    <source>
        <dbReference type="Proteomes" id="UP000439986"/>
    </source>
</evidence>
<organism evidence="1 2">
    <name type="scientific">Duganella aquatilis</name>
    <dbReference type="NCBI Taxonomy" id="2666082"/>
    <lineage>
        <taxon>Bacteria</taxon>
        <taxon>Pseudomonadati</taxon>
        <taxon>Pseudomonadota</taxon>
        <taxon>Betaproteobacteria</taxon>
        <taxon>Burkholderiales</taxon>
        <taxon>Oxalobacteraceae</taxon>
        <taxon>Telluria group</taxon>
        <taxon>Duganella</taxon>
    </lineage>
</organism>